<reference evidence="2 3" key="1">
    <citation type="submission" date="2018-11" db="EMBL/GenBank/DDBJ databases">
        <authorList>
            <person name="Lopez-Roques C."/>
            <person name="Donnadieu C."/>
            <person name="Bouchez O."/>
            <person name="Klopp C."/>
            <person name="Cabau C."/>
            <person name="Zahm M."/>
        </authorList>
    </citation>
    <scope>NUCLEOTIDE SEQUENCE [LARGE SCALE GENOMIC DNA]</scope>
    <source>
        <strain evidence="2">RS831</strain>
        <tissue evidence="2">Whole body</tissue>
    </source>
</reference>
<proteinExistence type="predicted"/>
<sequence length="90" mass="9809">MVTSTGNIGSLKLALWSATFPSSGKGHFWPVEGNVFKELPADPEGEEQGAAVDFSVRITLLHRAERGYHGNKDKKEGEENLPVKKSPSDE</sequence>
<reference evidence="2 3" key="2">
    <citation type="submission" date="2019-01" db="EMBL/GenBank/DDBJ databases">
        <title>A chromosome length genome reference of the Java medaka (oryzias javanicus).</title>
        <authorList>
            <person name="Herpin A."/>
            <person name="Takehana Y."/>
            <person name="Naruse K."/>
            <person name="Ansai S."/>
            <person name="Kawaguchi M."/>
        </authorList>
    </citation>
    <scope>NUCLEOTIDE SEQUENCE [LARGE SCALE GENOMIC DNA]</scope>
    <source>
        <strain evidence="2">RS831</strain>
        <tissue evidence="2">Whole body</tissue>
    </source>
</reference>
<dbReference type="EMBL" id="CM012457">
    <property type="protein sequence ID" value="RVE57805.1"/>
    <property type="molecule type" value="Genomic_DNA"/>
</dbReference>
<gene>
    <name evidence="2" type="ORF">OJAV_G00202970</name>
</gene>
<name>A0A3S2M0U9_ORYJA</name>
<evidence type="ECO:0000313" key="3">
    <source>
        <dbReference type="Proteomes" id="UP000283210"/>
    </source>
</evidence>
<dbReference type="AlphaFoldDB" id="A0A3S2M0U9"/>
<accession>A0A3S2M0U9</accession>
<dbReference type="Proteomes" id="UP000283210">
    <property type="component" value="Chromosome 21"/>
</dbReference>
<keyword evidence="3" id="KW-1185">Reference proteome</keyword>
<evidence type="ECO:0000313" key="2">
    <source>
        <dbReference type="EMBL" id="RVE57805.1"/>
    </source>
</evidence>
<feature type="region of interest" description="Disordered" evidence="1">
    <location>
        <begin position="65"/>
        <end position="90"/>
    </location>
</feature>
<protein>
    <submittedName>
        <fullName evidence="2">Uncharacterized protein</fullName>
    </submittedName>
</protein>
<evidence type="ECO:0000256" key="1">
    <source>
        <dbReference type="SAM" id="MobiDB-lite"/>
    </source>
</evidence>
<organism evidence="2 3">
    <name type="scientific">Oryzias javanicus</name>
    <name type="common">Javanese ricefish</name>
    <name type="synonym">Aplocheilus javanicus</name>
    <dbReference type="NCBI Taxonomy" id="123683"/>
    <lineage>
        <taxon>Eukaryota</taxon>
        <taxon>Metazoa</taxon>
        <taxon>Chordata</taxon>
        <taxon>Craniata</taxon>
        <taxon>Vertebrata</taxon>
        <taxon>Euteleostomi</taxon>
        <taxon>Actinopterygii</taxon>
        <taxon>Neopterygii</taxon>
        <taxon>Teleostei</taxon>
        <taxon>Neoteleostei</taxon>
        <taxon>Acanthomorphata</taxon>
        <taxon>Ovalentaria</taxon>
        <taxon>Atherinomorphae</taxon>
        <taxon>Beloniformes</taxon>
        <taxon>Adrianichthyidae</taxon>
        <taxon>Oryziinae</taxon>
        <taxon>Oryzias</taxon>
    </lineage>
</organism>